<dbReference type="EMBL" id="FOYM01000003">
    <property type="protein sequence ID" value="SFQ98701.1"/>
    <property type="molecule type" value="Genomic_DNA"/>
</dbReference>
<dbReference type="PANTHER" id="PTHR43318">
    <property type="entry name" value="UDP-N-ACETYLGLUCOSAMINE 4,6-DEHYDRATASE"/>
    <property type="match status" value="1"/>
</dbReference>
<name>A0A1I6CZY9_9FIRM</name>
<dbReference type="InterPro" id="IPR003869">
    <property type="entry name" value="Polysac_CapD-like"/>
</dbReference>
<dbReference type="InterPro" id="IPR036291">
    <property type="entry name" value="NAD(P)-bd_dom_sf"/>
</dbReference>
<comment type="similarity">
    <text evidence="1">Belongs to the polysaccharide synthase family.</text>
</comment>
<dbReference type="Proteomes" id="UP000199584">
    <property type="component" value="Unassembled WGS sequence"/>
</dbReference>
<dbReference type="Pfam" id="PF02719">
    <property type="entry name" value="Polysacc_synt_2"/>
    <property type="match status" value="1"/>
</dbReference>
<proteinExistence type="inferred from homology"/>
<sequence length="360" mass="39980">MLIFDNKVVVITGGTGSLGKTLVRRILTGKMGIPKKVIVFSRDEAKQHAMRVSYLQSSATTDEVIYRNFMNVLEFRIGDVRNYADVCSITRDADILINAAALKQVPSCEYFPAQALMTNCIGAVNIVRAIEENNYPVDTVVAVSTDKACKPVNVMGMTKALQERIFISANILNPKTRFICVRYGNVLASRGSVIPLFLDQIKHGGPVTVTEPGMSRFLLSLNDAVDTVIEALRYAERGETYIPIAPAATVINIAGALIGNRGIDIKVVGIRPGEKMHEVLVSEEEMHRCVKRGDFYVIQPLLPELCNAKSNEQKYLTKEYSSADHVMDLKSTVELLKKHNLMVDRNHSRDHSIDDTELLR</sequence>
<dbReference type="Gene3D" id="3.40.50.720">
    <property type="entry name" value="NAD(P)-binding Rossmann-like Domain"/>
    <property type="match status" value="1"/>
</dbReference>
<keyword evidence="4" id="KW-1185">Reference proteome</keyword>
<dbReference type="AlphaFoldDB" id="A0A1I6CZY9"/>
<accession>A0A1I6CZY9</accession>
<protein>
    <submittedName>
        <fullName evidence="3">UDP-glucose 4-epimerase</fullName>
    </submittedName>
</protein>
<dbReference type="RefSeq" id="WP_207545110.1">
    <property type="nucleotide sequence ID" value="NZ_FOYM01000003.1"/>
</dbReference>
<dbReference type="SUPFAM" id="SSF51735">
    <property type="entry name" value="NAD(P)-binding Rossmann-fold domains"/>
    <property type="match status" value="1"/>
</dbReference>
<dbReference type="PANTHER" id="PTHR43318:SF2">
    <property type="entry name" value="UDP-N-ACETYLGLUCOSAMINE 4,6-DEHYDRATASE (INVERTING)"/>
    <property type="match status" value="1"/>
</dbReference>
<evidence type="ECO:0000256" key="1">
    <source>
        <dbReference type="ARBA" id="ARBA00007430"/>
    </source>
</evidence>
<organism evidence="3 4">
    <name type="scientific">Desulfoscipio geothermicus DSM 3669</name>
    <dbReference type="NCBI Taxonomy" id="1121426"/>
    <lineage>
        <taxon>Bacteria</taxon>
        <taxon>Bacillati</taxon>
        <taxon>Bacillota</taxon>
        <taxon>Clostridia</taxon>
        <taxon>Eubacteriales</taxon>
        <taxon>Desulfallaceae</taxon>
        <taxon>Desulfoscipio</taxon>
    </lineage>
</organism>
<evidence type="ECO:0000313" key="4">
    <source>
        <dbReference type="Proteomes" id="UP000199584"/>
    </source>
</evidence>
<dbReference type="STRING" id="39060.SAMN05660706_103156"/>
<dbReference type="InterPro" id="IPR051203">
    <property type="entry name" value="Polysaccharide_Synthase-Rel"/>
</dbReference>
<reference evidence="4" key="1">
    <citation type="submission" date="2016-10" db="EMBL/GenBank/DDBJ databases">
        <authorList>
            <person name="Varghese N."/>
            <person name="Submissions S."/>
        </authorList>
    </citation>
    <scope>NUCLEOTIDE SEQUENCE [LARGE SCALE GENOMIC DNA]</scope>
    <source>
        <strain evidence="4">DSM 3669</strain>
    </source>
</reference>
<evidence type="ECO:0000259" key="2">
    <source>
        <dbReference type="Pfam" id="PF02719"/>
    </source>
</evidence>
<feature type="domain" description="Polysaccharide biosynthesis protein CapD-like" evidence="2">
    <location>
        <begin position="9"/>
        <end position="299"/>
    </location>
</feature>
<gene>
    <name evidence="3" type="ORF">SAMN05660706_103156</name>
</gene>
<evidence type="ECO:0000313" key="3">
    <source>
        <dbReference type="EMBL" id="SFQ98701.1"/>
    </source>
</evidence>